<feature type="region of interest" description="Disordered" evidence="1">
    <location>
        <begin position="18"/>
        <end position="53"/>
    </location>
</feature>
<organism evidence="2 3">
    <name type="scientific">Aspergillus cavernicola</name>
    <dbReference type="NCBI Taxonomy" id="176166"/>
    <lineage>
        <taxon>Eukaryota</taxon>
        <taxon>Fungi</taxon>
        <taxon>Dikarya</taxon>
        <taxon>Ascomycota</taxon>
        <taxon>Pezizomycotina</taxon>
        <taxon>Eurotiomycetes</taxon>
        <taxon>Eurotiomycetidae</taxon>
        <taxon>Eurotiales</taxon>
        <taxon>Aspergillaceae</taxon>
        <taxon>Aspergillus</taxon>
        <taxon>Aspergillus subgen. Nidulantes</taxon>
    </lineage>
</organism>
<dbReference type="EMBL" id="JBFXLS010000141">
    <property type="protein sequence ID" value="KAL2813628.1"/>
    <property type="molecule type" value="Genomic_DNA"/>
</dbReference>
<dbReference type="Proteomes" id="UP001610335">
    <property type="component" value="Unassembled WGS sequence"/>
</dbReference>
<feature type="compositionally biased region" description="Basic and acidic residues" evidence="1">
    <location>
        <begin position="31"/>
        <end position="45"/>
    </location>
</feature>
<reference evidence="2 3" key="1">
    <citation type="submission" date="2024-07" db="EMBL/GenBank/DDBJ databases">
        <title>Section-level genome sequencing and comparative genomics of Aspergillus sections Usti and Cavernicolus.</title>
        <authorList>
            <consortium name="Lawrence Berkeley National Laboratory"/>
            <person name="Nybo J.L."/>
            <person name="Vesth T.C."/>
            <person name="Theobald S."/>
            <person name="Frisvad J.C."/>
            <person name="Larsen T.O."/>
            <person name="Kjaerboelling I."/>
            <person name="Rothschild-Mancinelli K."/>
            <person name="Lyhne E.K."/>
            <person name="Kogle M.E."/>
            <person name="Barry K."/>
            <person name="Clum A."/>
            <person name="Na H."/>
            <person name="Ledsgaard L."/>
            <person name="Lin J."/>
            <person name="Lipzen A."/>
            <person name="Kuo A."/>
            <person name="Riley R."/>
            <person name="Mondo S."/>
            <person name="LaButti K."/>
            <person name="Haridas S."/>
            <person name="Pangalinan J."/>
            <person name="Salamov A.A."/>
            <person name="Simmons B.A."/>
            <person name="Magnuson J.K."/>
            <person name="Chen J."/>
            <person name="Drula E."/>
            <person name="Henrissat B."/>
            <person name="Wiebenga A."/>
            <person name="Lubbers R.J."/>
            <person name="Gomes A.C."/>
            <person name="Makela M.R."/>
            <person name="Stajich J."/>
            <person name="Grigoriev I.V."/>
            <person name="Mortensen U.H."/>
            <person name="De vries R.P."/>
            <person name="Baker S.E."/>
            <person name="Andersen M.R."/>
        </authorList>
    </citation>
    <scope>NUCLEOTIDE SEQUENCE [LARGE SCALE GENOMIC DNA]</scope>
    <source>
        <strain evidence="2 3">CBS 600.67</strain>
    </source>
</reference>
<evidence type="ECO:0000313" key="3">
    <source>
        <dbReference type="Proteomes" id="UP001610335"/>
    </source>
</evidence>
<accession>A0ABR4HFU0</accession>
<gene>
    <name evidence="2" type="ORF">BDW59DRAFT_154771</name>
</gene>
<comment type="caution">
    <text evidence="2">The sequence shown here is derived from an EMBL/GenBank/DDBJ whole genome shotgun (WGS) entry which is preliminary data.</text>
</comment>
<evidence type="ECO:0000256" key="1">
    <source>
        <dbReference type="SAM" id="MobiDB-lite"/>
    </source>
</evidence>
<protein>
    <submittedName>
        <fullName evidence="2">Uncharacterized protein</fullName>
    </submittedName>
</protein>
<evidence type="ECO:0000313" key="2">
    <source>
        <dbReference type="EMBL" id="KAL2813628.1"/>
    </source>
</evidence>
<sequence length="53" mass="5936">MTPASIVLVGRSLASSASQPKVEGLGMLSSVEERHKEMRQANDTRRRIRSRRV</sequence>
<proteinExistence type="predicted"/>
<name>A0ABR4HFU0_9EURO</name>
<keyword evidence="3" id="KW-1185">Reference proteome</keyword>